<feature type="signal peptide" evidence="8">
    <location>
        <begin position="1"/>
        <end position="17"/>
    </location>
</feature>
<dbReference type="Proteomes" id="UP000234254">
    <property type="component" value="Unassembled WGS sequence"/>
</dbReference>
<reference evidence="9" key="1">
    <citation type="submission" date="2016-12" db="EMBL/GenBank/DDBJ databases">
        <title>The genomes of Aspergillus section Nigri reveals drivers in fungal speciation.</title>
        <authorList>
            <consortium name="DOE Joint Genome Institute"/>
            <person name="Vesth T.C."/>
            <person name="Nybo J."/>
            <person name="Theobald S."/>
            <person name="Brandl J."/>
            <person name="Frisvad J.C."/>
            <person name="Nielsen K.F."/>
            <person name="Lyhne E.K."/>
            <person name="Kogle M.E."/>
            <person name="Kuo A."/>
            <person name="Riley R."/>
            <person name="Clum A."/>
            <person name="Nolan M."/>
            <person name="Lipzen A."/>
            <person name="Salamov A."/>
            <person name="Henrissat B."/>
            <person name="Wiebenga A."/>
            <person name="De vries R.P."/>
            <person name="Grigoriev I.V."/>
            <person name="Mortensen U.H."/>
            <person name="Andersen M.R."/>
            <person name="Baker S.E."/>
        </authorList>
    </citation>
    <scope>NUCLEOTIDE SEQUENCE</scope>
    <source>
        <strain evidence="9">IBT 28561</strain>
    </source>
</reference>
<keyword evidence="7" id="KW-0349">Heme</keyword>
<comment type="similarity">
    <text evidence="2 7">Belongs to the cytochrome P450 family.</text>
</comment>
<keyword evidence="4 7" id="KW-0560">Oxidoreductase</keyword>
<sequence>MIFSIPLLLNLVVGSLALSLIYRFIKSQNERRIDEQFAAAHGCQPLKPWTSKWPLGLDLLFKAFEYDRRQQILQFFLDVISESGNTFEQKLLFSRGIDTIEPRNIEAILSSQFSDFDLGLRPVHFDPLMGSGIFTQDGEQWQRSRELLRPQFMNNRMENFEQVKSAVDALIDCVPGDGVVDLQPLFFRLTFETTLFLLFGQHLPSLKADGITGLESEFAEAFNRGQNYLAQRGRLGDLHWLVDGKDFRRVCKICHDFVDGAVKKALDRYVPSKSTDSREAYTFVDAIMENTRSPKILRDQCLNILLAGRDTTACCLTWTLRLLVQHPEVLAKLRREVEDTVGVGPGASDPQIRQIKMMPYLSIVIKEVLRLYPSVPVNSRAATKTTTLPTGGGPDGTAPILVRKGEGVGYCVYAMHRRKDLFGSDADRFRPERWENDALKDIGWGYVPFNRGPRVCLGQNFAELEAAYTVVRLLQTFETIEMTEYKPFNMPVGEEKQVLTLVVSSGDGCWVRMKRYEVRTA</sequence>
<dbReference type="PRINTS" id="PR00385">
    <property type="entry name" value="P450"/>
</dbReference>
<dbReference type="AlphaFoldDB" id="A0A2I1CT16"/>
<dbReference type="CDD" id="cd11063">
    <property type="entry name" value="CYP52"/>
    <property type="match status" value="1"/>
</dbReference>
<proteinExistence type="inferred from homology"/>
<keyword evidence="5 7" id="KW-0408">Iron</keyword>
<evidence type="ECO:0000256" key="5">
    <source>
        <dbReference type="ARBA" id="ARBA00023004"/>
    </source>
</evidence>
<dbReference type="RefSeq" id="XP_024689370.1">
    <property type="nucleotide sequence ID" value="XM_024839636.1"/>
</dbReference>
<dbReference type="SUPFAM" id="SSF48264">
    <property type="entry name" value="Cytochrome P450"/>
    <property type="match status" value="1"/>
</dbReference>
<comment type="caution">
    <text evidence="9">The sequence shown here is derived from an EMBL/GenBank/DDBJ whole genome shotgun (WGS) entry which is preliminary data.</text>
</comment>
<dbReference type="PRINTS" id="PR01239">
    <property type="entry name" value="EP450IICYP52"/>
</dbReference>
<dbReference type="Pfam" id="PF00067">
    <property type="entry name" value="p450"/>
    <property type="match status" value="1"/>
</dbReference>
<evidence type="ECO:0000256" key="4">
    <source>
        <dbReference type="ARBA" id="ARBA00023002"/>
    </source>
</evidence>
<dbReference type="InterPro" id="IPR017972">
    <property type="entry name" value="Cyt_P450_CS"/>
</dbReference>
<evidence type="ECO:0000256" key="2">
    <source>
        <dbReference type="ARBA" id="ARBA00010617"/>
    </source>
</evidence>
<dbReference type="PANTHER" id="PTHR24287">
    <property type="entry name" value="P450, PUTATIVE (EUROFUNG)-RELATED"/>
    <property type="match status" value="1"/>
</dbReference>
<name>A0A2I1CT16_ASPC2</name>
<protein>
    <submittedName>
        <fullName evidence="9">N-alkane-inducible cytochrome P450</fullName>
    </submittedName>
</protein>
<evidence type="ECO:0000256" key="8">
    <source>
        <dbReference type="SAM" id="SignalP"/>
    </source>
</evidence>
<evidence type="ECO:0000256" key="1">
    <source>
        <dbReference type="ARBA" id="ARBA00001971"/>
    </source>
</evidence>
<gene>
    <name evidence="9" type="ORF">P168DRAFT_313129</name>
</gene>
<dbReference type="PROSITE" id="PS00086">
    <property type="entry name" value="CYTOCHROME_P450"/>
    <property type="match status" value="1"/>
</dbReference>
<dbReference type="OrthoDB" id="1470350at2759"/>
<evidence type="ECO:0000256" key="7">
    <source>
        <dbReference type="RuleBase" id="RU000461"/>
    </source>
</evidence>
<dbReference type="InterPro" id="IPR002974">
    <property type="entry name" value="Cyt_P450_E_CYP52_ascomycetes"/>
</dbReference>
<dbReference type="InterPro" id="IPR047146">
    <property type="entry name" value="Cyt_P450_E_CYP52_fungi"/>
</dbReference>
<dbReference type="GO" id="GO:0020037">
    <property type="term" value="F:heme binding"/>
    <property type="evidence" value="ECO:0007669"/>
    <property type="project" value="InterPro"/>
</dbReference>
<keyword evidence="6 7" id="KW-0503">Monooxygenase</keyword>
<dbReference type="InterPro" id="IPR036396">
    <property type="entry name" value="Cyt_P450_sf"/>
</dbReference>
<dbReference type="GeneID" id="36547160"/>
<keyword evidence="8" id="KW-0732">Signal</keyword>
<dbReference type="VEuPathDB" id="FungiDB:P168DRAFT_313129"/>
<dbReference type="InterPro" id="IPR001128">
    <property type="entry name" value="Cyt_P450"/>
</dbReference>
<feature type="chain" id="PRO_5014165395" evidence="8">
    <location>
        <begin position="18"/>
        <end position="521"/>
    </location>
</feature>
<accession>A0A2I1CT16</accession>
<keyword evidence="3 7" id="KW-0479">Metal-binding</keyword>
<evidence type="ECO:0000313" key="10">
    <source>
        <dbReference type="Proteomes" id="UP000234254"/>
    </source>
</evidence>
<evidence type="ECO:0000313" key="9">
    <source>
        <dbReference type="EMBL" id="PKY00776.1"/>
    </source>
</evidence>
<dbReference type="EMBL" id="MSFM01000013">
    <property type="protein sequence ID" value="PKY00776.1"/>
    <property type="molecule type" value="Genomic_DNA"/>
</dbReference>
<keyword evidence="10" id="KW-1185">Reference proteome</keyword>
<dbReference type="GO" id="GO:0016712">
    <property type="term" value="F:oxidoreductase activity, acting on paired donors, with incorporation or reduction of molecular oxygen, reduced flavin or flavoprotein as one donor, and incorporation of one atom of oxygen"/>
    <property type="evidence" value="ECO:0007669"/>
    <property type="project" value="InterPro"/>
</dbReference>
<evidence type="ECO:0000256" key="6">
    <source>
        <dbReference type="ARBA" id="ARBA00023033"/>
    </source>
</evidence>
<comment type="cofactor">
    <cofactor evidence="1">
        <name>heme</name>
        <dbReference type="ChEBI" id="CHEBI:30413"/>
    </cofactor>
</comment>
<dbReference type="GO" id="GO:0005506">
    <property type="term" value="F:iron ion binding"/>
    <property type="evidence" value="ECO:0007669"/>
    <property type="project" value="InterPro"/>
</dbReference>
<dbReference type="Gene3D" id="1.10.630.10">
    <property type="entry name" value="Cytochrome P450"/>
    <property type="match status" value="1"/>
</dbReference>
<organism evidence="9 10">
    <name type="scientific">Aspergillus campestris (strain IBT 28561)</name>
    <dbReference type="NCBI Taxonomy" id="1392248"/>
    <lineage>
        <taxon>Eukaryota</taxon>
        <taxon>Fungi</taxon>
        <taxon>Dikarya</taxon>
        <taxon>Ascomycota</taxon>
        <taxon>Pezizomycotina</taxon>
        <taxon>Eurotiomycetes</taxon>
        <taxon>Eurotiomycetidae</taxon>
        <taxon>Eurotiales</taxon>
        <taxon>Aspergillaceae</taxon>
        <taxon>Aspergillus</taxon>
        <taxon>Aspergillus subgen. Circumdati</taxon>
    </lineage>
</organism>
<dbReference type="PANTHER" id="PTHR24287:SF18">
    <property type="entry name" value="CYTOCHROME P450 MONOOXYGENASE APDE-RELATED"/>
    <property type="match status" value="1"/>
</dbReference>
<evidence type="ECO:0000256" key="3">
    <source>
        <dbReference type="ARBA" id="ARBA00022723"/>
    </source>
</evidence>